<dbReference type="InterPro" id="IPR008427">
    <property type="entry name" value="Extracellular_membr_CFEM_dom"/>
</dbReference>
<keyword evidence="5" id="KW-0964">Secreted</keyword>
<evidence type="ECO:0000256" key="10">
    <source>
        <dbReference type="ARBA" id="ARBA00023004"/>
    </source>
</evidence>
<keyword evidence="6" id="KW-0349">Heme</keyword>
<keyword evidence="9 17" id="KW-0732">Signal</keyword>
<evidence type="ECO:0000313" key="20">
    <source>
        <dbReference type="Proteomes" id="UP000824998"/>
    </source>
</evidence>
<sequence>MKFTILATVACLAHLAAAQIDGLPTCAQSCVTKFTTGSNIGGCPSINIQCICSSPTFLSGIACCLSGVCSASDQTAAVTFAKNFCSISGVTGLPDSVVCSSASSSATSAPASTSPSASSTGSVTSGAATTSTTSGGGSATGAAVSSGSSVASSVSSAGASVTSSAAAATGSSGAHKVEGMGAGIFGALAMGLAIL</sequence>
<gene>
    <name evidence="19" type="ORF">BJ875DRAFT_450375</name>
</gene>
<feature type="disulfide bond" evidence="15">
    <location>
        <begin position="52"/>
        <end position="85"/>
    </location>
</feature>
<evidence type="ECO:0000256" key="5">
    <source>
        <dbReference type="ARBA" id="ARBA00022525"/>
    </source>
</evidence>
<keyword evidence="10" id="KW-0408">Iron</keyword>
<evidence type="ECO:0000256" key="12">
    <source>
        <dbReference type="ARBA" id="ARBA00023157"/>
    </source>
</evidence>
<evidence type="ECO:0000259" key="18">
    <source>
        <dbReference type="PROSITE" id="PS52012"/>
    </source>
</evidence>
<evidence type="ECO:0000256" key="6">
    <source>
        <dbReference type="ARBA" id="ARBA00022617"/>
    </source>
</evidence>
<evidence type="ECO:0000256" key="7">
    <source>
        <dbReference type="ARBA" id="ARBA00022622"/>
    </source>
</evidence>
<dbReference type="GO" id="GO:0046872">
    <property type="term" value="F:metal ion binding"/>
    <property type="evidence" value="ECO:0007669"/>
    <property type="project" value="UniProtKB-KW"/>
</dbReference>
<comment type="subcellular location">
    <subcellularLocation>
        <location evidence="1">Cell membrane</location>
        <topology evidence="1">Lipid-anchor</topology>
        <topology evidence="1">GPI-anchor</topology>
    </subcellularLocation>
    <subcellularLocation>
        <location evidence="2">Secreted</location>
    </subcellularLocation>
</comment>
<evidence type="ECO:0000256" key="1">
    <source>
        <dbReference type="ARBA" id="ARBA00004609"/>
    </source>
</evidence>
<evidence type="ECO:0000313" key="19">
    <source>
        <dbReference type="EMBL" id="KAG9238635.1"/>
    </source>
</evidence>
<comment type="caution">
    <text evidence="15">Lacks conserved residue(s) required for the propagation of feature annotation.</text>
</comment>
<feature type="disulfide bond" evidence="15">
    <location>
        <begin position="43"/>
        <end position="50"/>
    </location>
</feature>
<feature type="region of interest" description="Disordered" evidence="16">
    <location>
        <begin position="105"/>
        <end position="137"/>
    </location>
</feature>
<evidence type="ECO:0000256" key="16">
    <source>
        <dbReference type="SAM" id="MobiDB-lite"/>
    </source>
</evidence>
<comment type="caution">
    <text evidence="19">The sequence shown here is derived from an EMBL/GenBank/DDBJ whole genome shotgun (WGS) entry which is preliminary data.</text>
</comment>
<dbReference type="Proteomes" id="UP000824998">
    <property type="component" value="Unassembled WGS sequence"/>
</dbReference>
<keyword evidence="7" id="KW-0336">GPI-anchor</keyword>
<feature type="domain" description="CFEM" evidence="18">
    <location>
        <begin position="1"/>
        <end position="113"/>
    </location>
</feature>
<dbReference type="PANTHER" id="PTHR37928:SF1">
    <property type="entry name" value="CFEM DOMAIN PROTEIN (AFU_ORTHOLOGUE AFUA_6G14090)"/>
    <property type="match status" value="1"/>
</dbReference>
<evidence type="ECO:0000256" key="4">
    <source>
        <dbReference type="ARBA" id="ARBA00022475"/>
    </source>
</evidence>
<dbReference type="GO" id="GO:0005576">
    <property type="term" value="C:extracellular region"/>
    <property type="evidence" value="ECO:0007669"/>
    <property type="project" value="UniProtKB-SubCell"/>
</dbReference>
<evidence type="ECO:0000256" key="13">
    <source>
        <dbReference type="ARBA" id="ARBA00023180"/>
    </source>
</evidence>
<dbReference type="OrthoDB" id="3065412at2759"/>
<dbReference type="PANTHER" id="PTHR37928">
    <property type="entry name" value="CFEM DOMAIN PROTEIN (AFU_ORTHOLOGUE AFUA_6G14090)"/>
    <property type="match status" value="1"/>
</dbReference>
<dbReference type="AlphaFoldDB" id="A0A9P8C9N3"/>
<organism evidence="19 20">
    <name type="scientific">Amylocarpus encephaloides</name>
    <dbReference type="NCBI Taxonomy" id="45428"/>
    <lineage>
        <taxon>Eukaryota</taxon>
        <taxon>Fungi</taxon>
        <taxon>Dikarya</taxon>
        <taxon>Ascomycota</taxon>
        <taxon>Pezizomycotina</taxon>
        <taxon>Leotiomycetes</taxon>
        <taxon>Helotiales</taxon>
        <taxon>Helotiales incertae sedis</taxon>
        <taxon>Amylocarpus</taxon>
    </lineage>
</organism>
<evidence type="ECO:0000256" key="11">
    <source>
        <dbReference type="ARBA" id="ARBA00023136"/>
    </source>
</evidence>
<dbReference type="PROSITE" id="PS52012">
    <property type="entry name" value="CFEM"/>
    <property type="match status" value="1"/>
</dbReference>
<protein>
    <recommendedName>
        <fullName evidence="18">CFEM domain-containing protein</fullName>
    </recommendedName>
</protein>
<keyword evidence="11" id="KW-0472">Membrane</keyword>
<dbReference type="Pfam" id="PF05730">
    <property type="entry name" value="CFEM"/>
    <property type="match status" value="1"/>
</dbReference>
<reference evidence="19" key="1">
    <citation type="journal article" date="2021" name="IMA Fungus">
        <title>Genomic characterization of three marine fungi, including Emericellopsis atlantica sp. nov. with signatures of a generalist lifestyle and marine biomass degradation.</title>
        <authorList>
            <person name="Hagestad O.C."/>
            <person name="Hou L."/>
            <person name="Andersen J.H."/>
            <person name="Hansen E.H."/>
            <person name="Altermark B."/>
            <person name="Li C."/>
            <person name="Kuhnert E."/>
            <person name="Cox R.J."/>
            <person name="Crous P.W."/>
            <person name="Spatafora J.W."/>
            <person name="Lail K."/>
            <person name="Amirebrahimi M."/>
            <person name="Lipzen A."/>
            <person name="Pangilinan J."/>
            <person name="Andreopoulos W."/>
            <person name="Hayes R.D."/>
            <person name="Ng V."/>
            <person name="Grigoriev I.V."/>
            <person name="Jackson S.A."/>
            <person name="Sutton T.D.S."/>
            <person name="Dobson A.D.W."/>
            <person name="Rama T."/>
        </authorList>
    </citation>
    <scope>NUCLEOTIDE SEQUENCE</scope>
    <source>
        <strain evidence="19">TRa018bII</strain>
    </source>
</reference>
<proteinExistence type="inferred from homology"/>
<name>A0A9P8C9N3_9HELO</name>
<keyword evidence="20" id="KW-1185">Reference proteome</keyword>
<evidence type="ECO:0000256" key="15">
    <source>
        <dbReference type="PROSITE-ProRule" id="PRU01356"/>
    </source>
</evidence>
<dbReference type="EMBL" id="MU251367">
    <property type="protein sequence ID" value="KAG9238635.1"/>
    <property type="molecule type" value="Genomic_DNA"/>
</dbReference>
<keyword evidence="12 15" id="KW-1015">Disulfide bond</keyword>
<evidence type="ECO:0000256" key="17">
    <source>
        <dbReference type="SAM" id="SignalP"/>
    </source>
</evidence>
<feature type="signal peptide" evidence="17">
    <location>
        <begin position="1"/>
        <end position="18"/>
    </location>
</feature>
<feature type="chain" id="PRO_5040362276" description="CFEM domain-containing protein" evidence="17">
    <location>
        <begin position="19"/>
        <end position="195"/>
    </location>
</feature>
<evidence type="ECO:0000256" key="14">
    <source>
        <dbReference type="ARBA" id="ARBA00023288"/>
    </source>
</evidence>
<accession>A0A9P8C9N3</accession>
<feature type="compositionally biased region" description="Low complexity" evidence="16">
    <location>
        <begin position="105"/>
        <end position="133"/>
    </location>
</feature>
<keyword evidence="4" id="KW-1003">Cell membrane</keyword>
<evidence type="ECO:0000256" key="2">
    <source>
        <dbReference type="ARBA" id="ARBA00004613"/>
    </source>
</evidence>
<keyword evidence="8" id="KW-0479">Metal-binding</keyword>
<dbReference type="InterPro" id="IPR051735">
    <property type="entry name" value="CFEM_domain"/>
</dbReference>
<comment type="similarity">
    <text evidence="3">Belongs to the RBT5 family.</text>
</comment>
<dbReference type="GO" id="GO:0098552">
    <property type="term" value="C:side of membrane"/>
    <property type="evidence" value="ECO:0007669"/>
    <property type="project" value="UniProtKB-KW"/>
</dbReference>
<dbReference type="GO" id="GO:0005886">
    <property type="term" value="C:plasma membrane"/>
    <property type="evidence" value="ECO:0007669"/>
    <property type="project" value="UniProtKB-SubCell"/>
</dbReference>
<dbReference type="SMART" id="SM00747">
    <property type="entry name" value="CFEM"/>
    <property type="match status" value="1"/>
</dbReference>
<evidence type="ECO:0000256" key="9">
    <source>
        <dbReference type="ARBA" id="ARBA00022729"/>
    </source>
</evidence>
<evidence type="ECO:0000256" key="3">
    <source>
        <dbReference type="ARBA" id="ARBA00010031"/>
    </source>
</evidence>
<keyword evidence="14" id="KW-0449">Lipoprotein</keyword>
<keyword evidence="13" id="KW-0325">Glycoprotein</keyword>
<evidence type="ECO:0000256" key="8">
    <source>
        <dbReference type="ARBA" id="ARBA00022723"/>
    </source>
</evidence>